<feature type="transmembrane region" description="Helical" evidence="6">
    <location>
        <begin position="7"/>
        <end position="23"/>
    </location>
</feature>
<dbReference type="RefSeq" id="WP_092214331.1">
    <property type="nucleotide sequence ID" value="NZ_FMUX01000022.1"/>
</dbReference>
<evidence type="ECO:0000313" key="8">
    <source>
        <dbReference type="EMBL" id="SCY79805.1"/>
    </source>
</evidence>
<evidence type="ECO:0000259" key="7">
    <source>
        <dbReference type="Pfam" id="PF13244"/>
    </source>
</evidence>
<evidence type="ECO:0000256" key="5">
    <source>
        <dbReference type="ARBA" id="ARBA00023136"/>
    </source>
</evidence>
<gene>
    <name evidence="8" type="ORF">SAMN05216233_12242</name>
</gene>
<evidence type="ECO:0000256" key="1">
    <source>
        <dbReference type="ARBA" id="ARBA00004651"/>
    </source>
</evidence>
<dbReference type="EMBL" id="FMUX01000022">
    <property type="protein sequence ID" value="SCY79805.1"/>
    <property type="molecule type" value="Genomic_DNA"/>
</dbReference>
<dbReference type="OrthoDB" id="2085045at2"/>
<sequence>MTIPIDLAILTLVVISGIGALAVKDLLGAAIVFSAYSFLMCLAWACMGAVDVAFTEAAVGAGVSTVFCVAAVFHTTRRTKD</sequence>
<evidence type="ECO:0000313" key="9">
    <source>
        <dbReference type="Proteomes" id="UP000198870"/>
    </source>
</evidence>
<feature type="domain" description="MrpA C-terminal/MbhD" evidence="7">
    <location>
        <begin position="12"/>
        <end position="76"/>
    </location>
</feature>
<keyword evidence="3 6" id="KW-0812">Transmembrane</keyword>
<protein>
    <submittedName>
        <fullName evidence="8">Uncharacterized MnhB-related membrane protein</fullName>
    </submittedName>
</protein>
<keyword evidence="2" id="KW-1003">Cell membrane</keyword>
<dbReference type="Pfam" id="PF13244">
    <property type="entry name" value="MbhD"/>
    <property type="match status" value="1"/>
</dbReference>
<evidence type="ECO:0000256" key="2">
    <source>
        <dbReference type="ARBA" id="ARBA00022475"/>
    </source>
</evidence>
<keyword evidence="4 6" id="KW-1133">Transmembrane helix</keyword>
<proteinExistence type="predicted"/>
<dbReference type="Proteomes" id="UP000198870">
    <property type="component" value="Unassembled WGS sequence"/>
</dbReference>
<keyword evidence="9" id="KW-1185">Reference proteome</keyword>
<reference evidence="8 9" key="1">
    <citation type="submission" date="2016-10" db="EMBL/GenBank/DDBJ databases">
        <authorList>
            <person name="de Groot N.N."/>
        </authorList>
    </citation>
    <scope>NUCLEOTIDE SEQUENCE [LARGE SCALE GENOMIC DNA]</scope>
    <source>
        <strain evidence="8 9">AA1</strain>
    </source>
</reference>
<keyword evidence="5 6" id="KW-0472">Membrane</keyword>
<feature type="transmembrane region" description="Helical" evidence="6">
    <location>
        <begin position="57"/>
        <end position="76"/>
    </location>
</feature>
<dbReference type="InterPro" id="IPR025383">
    <property type="entry name" value="MrpA_C/MbhD"/>
</dbReference>
<accession>A0A1G5IUN3</accession>
<name>A0A1G5IUN3_9BACT</name>
<dbReference type="STRING" id="419481.SAMN05216233_12242"/>
<dbReference type="GO" id="GO:0005886">
    <property type="term" value="C:plasma membrane"/>
    <property type="evidence" value="ECO:0007669"/>
    <property type="project" value="UniProtKB-SubCell"/>
</dbReference>
<evidence type="ECO:0000256" key="4">
    <source>
        <dbReference type="ARBA" id="ARBA00022989"/>
    </source>
</evidence>
<dbReference type="AlphaFoldDB" id="A0A1G5IUN3"/>
<comment type="subcellular location">
    <subcellularLocation>
        <location evidence="1">Cell membrane</location>
        <topology evidence="1">Multi-pass membrane protein</topology>
    </subcellularLocation>
</comment>
<evidence type="ECO:0000256" key="6">
    <source>
        <dbReference type="SAM" id="Phobius"/>
    </source>
</evidence>
<feature type="transmembrane region" description="Helical" evidence="6">
    <location>
        <begin position="29"/>
        <end position="50"/>
    </location>
</feature>
<organism evidence="8 9">
    <name type="scientific">Desulfoluna spongiiphila</name>
    <dbReference type="NCBI Taxonomy" id="419481"/>
    <lineage>
        <taxon>Bacteria</taxon>
        <taxon>Pseudomonadati</taxon>
        <taxon>Thermodesulfobacteriota</taxon>
        <taxon>Desulfobacteria</taxon>
        <taxon>Desulfobacterales</taxon>
        <taxon>Desulfolunaceae</taxon>
        <taxon>Desulfoluna</taxon>
    </lineage>
</organism>
<evidence type="ECO:0000256" key="3">
    <source>
        <dbReference type="ARBA" id="ARBA00022692"/>
    </source>
</evidence>